<feature type="binding site" evidence="7">
    <location>
        <begin position="307"/>
        <end position="314"/>
    </location>
    <ligand>
        <name>ATP</name>
        <dbReference type="ChEBI" id="CHEBI:30616"/>
    </ligand>
</feature>
<feature type="binding site" evidence="7">
    <location>
        <position position="414"/>
    </location>
    <ligand>
        <name>ATP</name>
        <dbReference type="ChEBI" id="CHEBI:30616"/>
    </ligand>
</feature>
<dbReference type="InterPro" id="IPR003694">
    <property type="entry name" value="NAD_synthase"/>
</dbReference>
<keyword evidence="6 7" id="KW-0520">NAD</keyword>
<evidence type="ECO:0000256" key="6">
    <source>
        <dbReference type="ARBA" id="ARBA00023027"/>
    </source>
</evidence>
<dbReference type="GO" id="GO:0009435">
    <property type="term" value="P:NAD+ biosynthetic process"/>
    <property type="evidence" value="ECO:0007669"/>
    <property type="project" value="UniProtKB-UniRule"/>
</dbReference>
<feature type="active site" description="For glutaminase activity" evidence="7">
    <location>
        <position position="112"/>
    </location>
</feature>
<evidence type="ECO:0000313" key="12">
    <source>
        <dbReference type="Proteomes" id="UP000078486"/>
    </source>
</evidence>
<dbReference type="Proteomes" id="UP000078486">
    <property type="component" value="Unassembled WGS sequence"/>
</dbReference>
<keyword evidence="3 7" id="KW-0436">Ligase</keyword>
<feature type="active site" description="Proton acceptor; for glutaminase activity" evidence="7">
    <location>
        <position position="41"/>
    </location>
</feature>
<feature type="binding site" evidence="7">
    <location>
        <position position="185"/>
    </location>
    <ligand>
        <name>L-glutamine</name>
        <dbReference type="ChEBI" id="CHEBI:58359"/>
    </ligand>
</feature>
<dbReference type="SUPFAM" id="SSF52402">
    <property type="entry name" value="Adenine nucleotide alpha hydrolases-like"/>
    <property type="match status" value="1"/>
</dbReference>
<evidence type="ECO:0000259" key="10">
    <source>
        <dbReference type="PROSITE" id="PS50263"/>
    </source>
</evidence>
<dbReference type="GO" id="GO:0004359">
    <property type="term" value="F:glutaminase activity"/>
    <property type="evidence" value="ECO:0007669"/>
    <property type="project" value="InterPro"/>
</dbReference>
<comment type="caution">
    <text evidence="11">The sequence shown here is derived from an EMBL/GenBank/DDBJ whole genome shotgun (WGS) entry which is preliminary data.</text>
</comment>
<dbReference type="Gene3D" id="3.60.110.10">
    <property type="entry name" value="Carbon-nitrogen hydrolase"/>
    <property type="match status" value="1"/>
</dbReference>
<dbReference type="EMBL" id="LRRQ01000047">
    <property type="protein sequence ID" value="OAM90818.1"/>
    <property type="molecule type" value="Genomic_DNA"/>
</dbReference>
<dbReference type="Gene3D" id="3.40.50.620">
    <property type="entry name" value="HUPs"/>
    <property type="match status" value="1"/>
</dbReference>
<feature type="binding site" evidence="7">
    <location>
        <position position="191"/>
    </location>
    <ligand>
        <name>L-glutamine</name>
        <dbReference type="ChEBI" id="CHEBI:58359"/>
    </ligand>
</feature>
<dbReference type="NCBIfam" id="TIGR00552">
    <property type="entry name" value="nadE"/>
    <property type="match status" value="1"/>
</dbReference>
<sequence>MRIGIAQLNTTVGDLAGNRRKILAAYDTLVAQGAQLVVYPELVVTGYPPRDLLFKSAFVPDNEDSLAEIATHTGEVPALVGFVETNPSLQGRRFHNAAAFCHHGEVHVIARKCLLPTYDVFDEDRYFEAAAEPRVITHAGLRIGVTICEDIWKNPAIPTSRLYHIDPVSTLAAQDIDLAINLSASPWHHAKDHVREQLVTDAARALRCPLVYVNAVGGNDELIFDGQSLVAGPDGAVRERLAAFAEDVRVVEVGLSTASATVPPPLDLTRSHSTDAEKNTPADIHAALVLGLRDYAVKSGFKRAHVALSGGIDSAVVAVLAADALGAENVTGISLPSVFSSQHSRDDARRLAQNLGIAFETIAIADTVAACERALAPCFAGRPRDVAEENIQARVRGVIMMALSNKFGSLLLTTGNKSEIAVGYCTLYGDMCGGLAVISDLFKTQVYALARWMNRDRELIPWNTIEKPPSAELRPGQLDQDSLPPYDELDAILKGYVEEGVSRRELIARGHAAATVNDIARKVDLNEYKRKQAAPGLKITPLAFGVGRRIPIVQKYVN</sequence>
<dbReference type="GO" id="GO:0008795">
    <property type="term" value="F:NAD+ synthase activity"/>
    <property type="evidence" value="ECO:0007669"/>
    <property type="project" value="UniProtKB-UniRule"/>
</dbReference>
<dbReference type="FunFam" id="3.40.50.620:FF:000106">
    <property type="entry name" value="Glutamine-dependent NAD(+) synthetase"/>
    <property type="match status" value="1"/>
</dbReference>
<evidence type="ECO:0000256" key="4">
    <source>
        <dbReference type="ARBA" id="ARBA00022741"/>
    </source>
</evidence>
<dbReference type="PANTHER" id="PTHR23090">
    <property type="entry name" value="NH 3 /GLUTAMINE-DEPENDENT NAD + SYNTHETASE"/>
    <property type="match status" value="1"/>
</dbReference>
<dbReference type="GO" id="GO:0005524">
    <property type="term" value="F:ATP binding"/>
    <property type="evidence" value="ECO:0007669"/>
    <property type="project" value="UniProtKB-UniRule"/>
</dbReference>
<dbReference type="EC" id="6.3.5.1" evidence="7 8"/>
<dbReference type="PROSITE" id="PS50263">
    <property type="entry name" value="CN_HYDROLASE"/>
    <property type="match status" value="1"/>
</dbReference>
<dbReference type="Pfam" id="PF00795">
    <property type="entry name" value="CN_hydrolase"/>
    <property type="match status" value="1"/>
</dbReference>
<dbReference type="InterPro" id="IPR036526">
    <property type="entry name" value="C-N_Hydrolase_sf"/>
</dbReference>
<comment type="caution">
    <text evidence="7">Lacks conserved residue(s) required for the propagation of feature annotation.</text>
</comment>
<evidence type="ECO:0000256" key="2">
    <source>
        <dbReference type="ARBA" id="ARBA00007145"/>
    </source>
</evidence>
<evidence type="ECO:0000256" key="3">
    <source>
        <dbReference type="ARBA" id="ARBA00022598"/>
    </source>
</evidence>
<name>A0A178IM18_9BACT</name>
<evidence type="ECO:0000256" key="1">
    <source>
        <dbReference type="ARBA" id="ARBA00005188"/>
    </source>
</evidence>
<dbReference type="SUPFAM" id="SSF56317">
    <property type="entry name" value="Carbon-nitrogen hydrolase"/>
    <property type="match status" value="1"/>
</dbReference>
<keyword evidence="5 7" id="KW-0067">ATP-binding</keyword>
<feature type="binding site" evidence="7">
    <location>
        <position position="390"/>
    </location>
    <ligand>
        <name>deamido-NAD(+)</name>
        <dbReference type="ChEBI" id="CHEBI:58437"/>
        <note>ligand shared between two neighboring subunits</note>
    </ligand>
</feature>
<keyword evidence="12" id="KW-1185">Reference proteome</keyword>
<gene>
    <name evidence="7" type="primary">nadE</name>
    <name evidence="11" type="ORF">AW736_06090</name>
</gene>
<dbReference type="PIRSF" id="PIRSF006630">
    <property type="entry name" value="NADS_GAT"/>
    <property type="match status" value="1"/>
</dbReference>
<dbReference type="PANTHER" id="PTHR23090:SF9">
    <property type="entry name" value="GLUTAMINE-DEPENDENT NAD(+) SYNTHETASE"/>
    <property type="match status" value="1"/>
</dbReference>
<dbReference type="CDD" id="cd07570">
    <property type="entry name" value="GAT_Gln-NAD-synth"/>
    <property type="match status" value="1"/>
</dbReference>
<dbReference type="AlphaFoldDB" id="A0A178IM18"/>
<feature type="domain" description="CN hydrolase" evidence="10">
    <location>
        <begin position="1"/>
        <end position="255"/>
    </location>
</feature>
<dbReference type="NCBIfam" id="NF010588">
    <property type="entry name" value="PRK13981.1"/>
    <property type="match status" value="1"/>
</dbReference>
<dbReference type="GO" id="GO:0005737">
    <property type="term" value="C:cytoplasm"/>
    <property type="evidence" value="ECO:0007669"/>
    <property type="project" value="InterPro"/>
</dbReference>
<dbReference type="HAMAP" id="MF_02090">
    <property type="entry name" value="NadE_glutamine_dep"/>
    <property type="match status" value="1"/>
</dbReference>
<keyword evidence="4 7" id="KW-0547">Nucleotide-binding</keyword>
<evidence type="ECO:0000313" key="11">
    <source>
        <dbReference type="EMBL" id="OAM90818.1"/>
    </source>
</evidence>
<dbReference type="UniPathway" id="UPA00253">
    <property type="reaction ID" value="UER00334"/>
</dbReference>
<evidence type="ECO:0000256" key="9">
    <source>
        <dbReference type="RuleBase" id="RU003811"/>
    </source>
</evidence>
<feature type="binding site" evidence="7">
    <location>
        <position position="529"/>
    </location>
    <ligand>
        <name>deamido-NAD(+)</name>
        <dbReference type="ChEBI" id="CHEBI:58437"/>
        <note>ligand shared between two neighboring subunits</note>
    </ligand>
</feature>
<protein>
    <recommendedName>
        <fullName evidence="7 8">Glutamine-dependent NAD(+) synthetase</fullName>
        <ecNumber evidence="7 8">6.3.5.1</ecNumber>
    </recommendedName>
    <alternativeName>
        <fullName evidence="7 8">NAD(+) synthase [glutamine-hydrolyzing]</fullName>
    </alternativeName>
</protein>
<evidence type="ECO:0000256" key="5">
    <source>
        <dbReference type="ARBA" id="ARBA00022840"/>
    </source>
</evidence>
<reference evidence="11 12" key="1">
    <citation type="submission" date="2016-01" db="EMBL/GenBank/DDBJ databases">
        <title>High potential of lignocellulose degradation of a new Verrucomicrobia species.</title>
        <authorList>
            <person name="Wang Y."/>
            <person name="Shi Y."/>
            <person name="Qiu Z."/>
            <person name="Liu S."/>
            <person name="Yang H."/>
        </authorList>
    </citation>
    <scope>NUCLEOTIDE SEQUENCE [LARGE SCALE GENOMIC DNA]</scope>
    <source>
        <strain evidence="11 12">TSB47</strain>
    </source>
</reference>
<evidence type="ECO:0000256" key="7">
    <source>
        <dbReference type="HAMAP-Rule" id="MF_02090"/>
    </source>
</evidence>
<dbReference type="GO" id="GO:0003952">
    <property type="term" value="F:NAD+ synthase (glutamine-hydrolyzing) activity"/>
    <property type="evidence" value="ECO:0007669"/>
    <property type="project" value="UniProtKB-UniRule"/>
</dbReference>
<dbReference type="CDD" id="cd00553">
    <property type="entry name" value="NAD_synthase"/>
    <property type="match status" value="1"/>
</dbReference>
<feature type="active site" description="Nucleophile; for glutaminase activity" evidence="7">
    <location>
        <position position="148"/>
    </location>
</feature>
<dbReference type="InterPro" id="IPR014445">
    <property type="entry name" value="Gln-dep_NAD_synthase"/>
</dbReference>
<evidence type="ECO:0000256" key="8">
    <source>
        <dbReference type="PIRNR" id="PIRNR006630"/>
    </source>
</evidence>
<comment type="catalytic activity">
    <reaction evidence="7 8">
        <text>deamido-NAD(+) + L-glutamine + ATP + H2O = L-glutamate + AMP + diphosphate + NAD(+) + H(+)</text>
        <dbReference type="Rhea" id="RHEA:24384"/>
        <dbReference type="ChEBI" id="CHEBI:15377"/>
        <dbReference type="ChEBI" id="CHEBI:15378"/>
        <dbReference type="ChEBI" id="CHEBI:29985"/>
        <dbReference type="ChEBI" id="CHEBI:30616"/>
        <dbReference type="ChEBI" id="CHEBI:33019"/>
        <dbReference type="ChEBI" id="CHEBI:57540"/>
        <dbReference type="ChEBI" id="CHEBI:58359"/>
        <dbReference type="ChEBI" id="CHEBI:58437"/>
        <dbReference type="ChEBI" id="CHEBI:456215"/>
        <dbReference type="EC" id="6.3.5.1"/>
    </reaction>
</comment>
<accession>A0A178IM18</accession>
<comment type="similarity">
    <text evidence="9">Belongs to the NAD synthetase family.</text>
</comment>
<feature type="binding site" evidence="7">
    <location>
        <position position="118"/>
    </location>
    <ligand>
        <name>L-glutamine</name>
        <dbReference type="ChEBI" id="CHEBI:58359"/>
    </ligand>
</feature>
<organism evidence="11 12">
    <name type="scientific">Termitidicoccus mucosus</name>
    <dbReference type="NCBI Taxonomy" id="1184151"/>
    <lineage>
        <taxon>Bacteria</taxon>
        <taxon>Pseudomonadati</taxon>
        <taxon>Verrucomicrobiota</taxon>
        <taxon>Opitutia</taxon>
        <taxon>Opitutales</taxon>
        <taxon>Opitutaceae</taxon>
        <taxon>Termitidicoccus</taxon>
    </lineage>
</organism>
<comment type="similarity">
    <text evidence="2 7 8">In the C-terminal section; belongs to the NAD synthetase family.</text>
</comment>
<dbReference type="STRING" id="1184151.AW736_06090"/>
<dbReference type="OrthoDB" id="9803818at2"/>
<dbReference type="RefSeq" id="WP_068769315.1">
    <property type="nucleotide sequence ID" value="NZ_CP109796.1"/>
</dbReference>
<feature type="binding site" evidence="7">
    <location>
        <position position="419"/>
    </location>
    <ligand>
        <name>deamido-NAD(+)</name>
        <dbReference type="ChEBI" id="CHEBI:58437"/>
        <note>ligand shared between two neighboring subunits</note>
    </ligand>
</feature>
<dbReference type="InterPro" id="IPR014729">
    <property type="entry name" value="Rossmann-like_a/b/a_fold"/>
</dbReference>
<dbReference type="InterPro" id="IPR022310">
    <property type="entry name" value="NAD/GMP_synthase"/>
</dbReference>
<comment type="function">
    <text evidence="7">Catalyzes the ATP-dependent amidation of deamido-NAD to form NAD. Uses L-glutamine as a nitrogen source.</text>
</comment>
<proteinExistence type="inferred from homology"/>
<dbReference type="Pfam" id="PF02540">
    <property type="entry name" value="NAD_synthase"/>
    <property type="match status" value="1"/>
</dbReference>
<comment type="pathway">
    <text evidence="1 7 8">Cofactor biosynthesis; NAD(+) biosynthesis; NAD(+) from deamido-NAD(+) (L-Gln route): step 1/1.</text>
</comment>
<dbReference type="InterPro" id="IPR003010">
    <property type="entry name" value="C-N_Hydrolase"/>
</dbReference>